<dbReference type="AlphaFoldDB" id="A0AAV0ZG24"/>
<gene>
    <name evidence="1" type="ORF">VFH_I186240</name>
</gene>
<evidence type="ECO:0000313" key="2">
    <source>
        <dbReference type="Proteomes" id="UP001157006"/>
    </source>
</evidence>
<accession>A0AAV0ZG24</accession>
<protein>
    <submittedName>
        <fullName evidence="1">Uncharacterized protein</fullName>
    </submittedName>
</protein>
<evidence type="ECO:0000313" key="1">
    <source>
        <dbReference type="EMBL" id="CAI8595335.1"/>
    </source>
</evidence>
<reference evidence="1 2" key="1">
    <citation type="submission" date="2023-01" db="EMBL/GenBank/DDBJ databases">
        <authorList>
            <person name="Kreplak J."/>
        </authorList>
    </citation>
    <scope>NUCLEOTIDE SEQUENCE [LARGE SCALE GENOMIC DNA]</scope>
</reference>
<organism evidence="1 2">
    <name type="scientific">Vicia faba</name>
    <name type="common">Broad bean</name>
    <name type="synonym">Faba vulgaris</name>
    <dbReference type="NCBI Taxonomy" id="3906"/>
    <lineage>
        <taxon>Eukaryota</taxon>
        <taxon>Viridiplantae</taxon>
        <taxon>Streptophyta</taxon>
        <taxon>Embryophyta</taxon>
        <taxon>Tracheophyta</taxon>
        <taxon>Spermatophyta</taxon>
        <taxon>Magnoliopsida</taxon>
        <taxon>eudicotyledons</taxon>
        <taxon>Gunneridae</taxon>
        <taxon>Pentapetalae</taxon>
        <taxon>rosids</taxon>
        <taxon>fabids</taxon>
        <taxon>Fabales</taxon>
        <taxon>Fabaceae</taxon>
        <taxon>Papilionoideae</taxon>
        <taxon>50 kb inversion clade</taxon>
        <taxon>NPAAA clade</taxon>
        <taxon>Hologalegina</taxon>
        <taxon>IRL clade</taxon>
        <taxon>Fabeae</taxon>
        <taxon>Vicia</taxon>
    </lineage>
</organism>
<sequence length="166" mass="19193">MMTFKFLYGSRLLRSPAAMDLTFSSNNTMYSSNFSANLNLRLPLFTLHHLIYVNPLQTSQIKLPVQTRRPLFKLIRVKERKNGIKQDLSTNANATSRCGTEEKAKESFTNRSSSDIFLMSETTKKPEKNNFRFSQFGIWQLAWFELEVVMIDNMVATGRKVCMKYG</sequence>
<dbReference type="Proteomes" id="UP001157006">
    <property type="component" value="Chromosome 1S"/>
</dbReference>
<dbReference type="EMBL" id="OX451735">
    <property type="protein sequence ID" value="CAI8595335.1"/>
    <property type="molecule type" value="Genomic_DNA"/>
</dbReference>
<keyword evidence="2" id="KW-1185">Reference proteome</keyword>
<proteinExistence type="predicted"/>
<name>A0AAV0ZG24_VICFA</name>